<evidence type="ECO:0000313" key="10">
    <source>
        <dbReference type="EMBL" id="MBO0345229.1"/>
    </source>
</evidence>
<dbReference type="PRINTS" id="PR00344">
    <property type="entry name" value="BCTRLSENSOR"/>
</dbReference>
<dbReference type="Gene3D" id="3.30.565.10">
    <property type="entry name" value="Histidine kinase-like ATPase, C-terminal domain"/>
    <property type="match status" value="1"/>
</dbReference>
<feature type="transmembrane region" description="Helical" evidence="8">
    <location>
        <begin position="17"/>
        <end position="38"/>
    </location>
</feature>
<dbReference type="EC" id="2.7.13.3" evidence="2"/>
<keyword evidence="8" id="KW-0472">Membrane</keyword>
<dbReference type="Pfam" id="PF00512">
    <property type="entry name" value="HisKA"/>
    <property type="match status" value="1"/>
</dbReference>
<keyword evidence="4" id="KW-0808">Transferase</keyword>
<dbReference type="InterPro" id="IPR003661">
    <property type="entry name" value="HisK_dim/P_dom"/>
</dbReference>
<evidence type="ECO:0000256" key="1">
    <source>
        <dbReference type="ARBA" id="ARBA00000085"/>
    </source>
</evidence>
<dbReference type="CDD" id="cd00075">
    <property type="entry name" value="HATPase"/>
    <property type="match status" value="1"/>
</dbReference>
<feature type="transmembrane region" description="Helical" evidence="8">
    <location>
        <begin position="45"/>
        <end position="65"/>
    </location>
</feature>
<dbReference type="InterPro" id="IPR036890">
    <property type="entry name" value="HATPase_C_sf"/>
</dbReference>
<dbReference type="SUPFAM" id="SSF47384">
    <property type="entry name" value="Homodimeric domain of signal transducing histidine kinase"/>
    <property type="match status" value="1"/>
</dbReference>
<evidence type="ECO:0000256" key="3">
    <source>
        <dbReference type="ARBA" id="ARBA00022553"/>
    </source>
</evidence>
<keyword evidence="3" id="KW-0597">Phosphoprotein</keyword>
<keyword evidence="5" id="KW-0418">Kinase</keyword>
<dbReference type="PANTHER" id="PTHR43711">
    <property type="entry name" value="TWO-COMPONENT HISTIDINE KINASE"/>
    <property type="match status" value="1"/>
</dbReference>
<dbReference type="Gene3D" id="1.10.287.130">
    <property type="match status" value="1"/>
</dbReference>
<feature type="transmembrane region" description="Helical" evidence="8">
    <location>
        <begin position="118"/>
        <end position="142"/>
    </location>
</feature>
<name>A0A939EQH5_9HYPH</name>
<dbReference type="PROSITE" id="PS50109">
    <property type="entry name" value="HIS_KIN"/>
    <property type="match status" value="1"/>
</dbReference>
<dbReference type="GO" id="GO:0000155">
    <property type="term" value="F:phosphorelay sensor kinase activity"/>
    <property type="evidence" value="ECO:0007669"/>
    <property type="project" value="InterPro"/>
</dbReference>
<feature type="transmembrane region" description="Helical" evidence="8">
    <location>
        <begin position="80"/>
        <end position="106"/>
    </location>
</feature>
<dbReference type="SUPFAM" id="SSF55874">
    <property type="entry name" value="ATPase domain of HSP90 chaperone/DNA topoisomerase II/histidine kinase"/>
    <property type="match status" value="1"/>
</dbReference>
<dbReference type="AlphaFoldDB" id="A0A939EQH5"/>
<feature type="transmembrane region" description="Helical" evidence="8">
    <location>
        <begin position="154"/>
        <end position="174"/>
    </location>
</feature>
<feature type="domain" description="Histidine kinase" evidence="9">
    <location>
        <begin position="340"/>
        <end position="567"/>
    </location>
</feature>
<dbReference type="Pfam" id="PF02518">
    <property type="entry name" value="HATPase_c"/>
    <property type="match status" value="1"/>
</dbReference>
<dbReference type="EMBL" id="JAFLNF010000003">
    <property type="protein sequence ID" value="MBO0345229.1"/>
    <property type="molecule type" value="Genomic_DNA"/>
</dbReference>
<evidence type="ECO:0000256" key="5">
    <source>
        <dbReference type="ARBA" id="ARBA00022777"/>
    </source>
</evidence>
<evidence type="ECO:0000256" key="7">
    <source>
        <dbReference type="SAM" id="MobiDB-lite"/>
    </source>
</evidence>
<dbReference type="RefSeq" id="WP_206939647.1">
    <property type="nucleotide sequence ID" value="NZ_JAFLNF010000003.1"/>
</dbReference>
<evidence type="ECO:0000259" key="9">
    <source>
        <dbReference type="PROSITE" id="PS50109"/>
    </source>
</evidence>
<feature type="compositionally biased region" description="Polar residues" evidence="7">
    <location>
        <begin position="637"/>
        <end position="651"/>
    </location>
</feature>
<evidence type="ECO:0000313" key="11">
    <source>
        <dbReference type="Proteomes" id="UP000664779"/>
    </source>
</evidence>
<accession>A0A939EQH5</accession>
<evidence type="ECO:0000256" key="2">
    <source>
        <dbReference type="ARBA" id="ARBA00012438"/>
    </source>
</evidence>
<gene>
    <name evidence="10" type="ORF">J0X15_08355</name>
</gene>
<comment type="caution">
    <text evidence="10">The sequence shown here is derived from an EMBL/GenBank/DDBJ whole genome shotgun (WGS) entry which is preliminary data.</text>
</comment>
<reference evidence="10" key="1">
    <citation type="submission" date="2021-03" db="EMBL/GenBank/DDBJ databases">
        <title>Roseibium sp. CAU 1637 isolated from Incheon.</title>
        <authorList>
            <person name="Kim W."/>
        </authorList>
    </citation>
    <scope>NUCLEOTIDE SEQUENCE</scope>
    <source>
        <strain evidence="10">CAU 1637</strain>
    </source>
</reference>
<organism evidence="10 11">
    <name type="scientific">Roseibium limicola</name>
    <dbReference type="NCBI Taxonomy" id="2816037"/>
    <lineage>
        <taxon>Bacteria</taxon>
        <taxon>Pseudomonadati</taxon>
        <taxon>Pseudomonadota</taxon>
        <taxon>Alphaproteobacteria</taxon>
        <taxon>Hyphomicrobiales</taxon>
        <taxon>Stappiaceae</taxon>
        <taxon>Roseibium</taxon>
    </lineage>
</organism>
<sequence>MHPSAQTDTTEAPRHRLFLAGCFSAGAAALFLLPLHLALSTPPNLAVVVGCAWLLSHLPIALYLSQTGDLPRAYGASSTAFALFLTVIAWMSGGLTSFALVWLAVVPMEAALSGSRRIIWSAAGLCAAMLATLALLPAAPAWLVHGLPHGYETLGTVLIGAGATLYMMVLALRLSLAQSRQADRAAAGEQKVRQISQLSRDVTCRLRQDGSAEIVSGSLPELLGLARHQIRGDWLFDRVLVSDRPGYLSALADAREGKGTRELTVRLRRGATTPGQAGRADYMPFRLQFLREMEATPYAEPAVFVSLRDDSASQEMAQKLEAAYAQAGAATQDKARFISTAAHEMRTPLNAIIGFSDLLRKPAPGLDAMRQQSYADLINRSGRHLLQVVEDMLDSSVLENGTRRLTIEPVDLRSLAEDCIAMLQPLAMERDLTLYLAPRANYPVVAADAQALRQVLINLLGNAIKFSNPGGRVTLTSKVEDRDVLLEVRDNGCGISVDDLARIGEPFVRCAQQTAASSSDGSKLTIPGAGLGLSIAKGLCALHGGALELESQKNQGTTARVRLPLGAPTQRSEQGAGQITPAVAEALAAMDPAQMQARGTAANLSQTKPMSALAARAVAQSRGLTERSLKTDGSGGSDVQKSQKQLLSKTA</sequence>
<dbReference type="CDD" id="cd00082">
    <property type="entry name" value="HisKA"/>
    <property type="match status" value="1"/>
</dbReference>
<dbReference type="PANTHER" id="PTHR43711:SF1">
    <property type="entry name" value="HISTIDINE KINASE 1"/>
    <property type="match status" value="1"/>
</dbReference>
<keyword evidence="11" id="KW-1185">Reference proteome</keyword>
<dbReference type="InterPro" id="IPR005467">
    <property type="entry name" value="His_kinase_dom"/>
</dbReference>
<dbReference type="InterPro" id="IPR003594">
    <property type="entry name" value="HATPase_dom"/>
</dbReference>
<comment type="catalytic activity">
    <reaction evidence="1">
        <text>ATP + protein L-histidine = ADP + protein N-phospho-L-histidine.</text>
        <dbReference type="EC" id="2.7.13.3"/>
    </reaction>
</comment>
<evidence type="ECO:0000256" key="6">
    <source>
        <dbReference type="ARBA" id="ARBA00023012"/>
    </source>
</evidence>
<dbReference type="SMART" id="SM00388">
    <property type="entry name" value="HisKA"/>
    <property type="match status" value="1"/>
</dbReference>
<dbReference type="Proteomes" id="UP000664779">
    <property type="component" value="Unassembled WGS sequence"/>
</dbReference>
<protein>
    <recommendedName>
        <fullName evidence="2">histidine kinase</fullName>
        <ecNumber evidence="2">2.7.13.3</ecNumber>
    </recommendedName>
</protein>
<keyword evidence="8" id="KW-1133">Transmembrane helix</keyword>
<keyword evidence="8" id="KW-0812">Transmembrane</keyword>
<evidence type="ECO:0000256" key="4">
    <source>
        <dbReference type="ARBA" id="ARBA00022679"/>
    </source>
</evidence>
<evidence type="ECO:0000256" key="8">
    <source>
        <dbReference type="SAM" id="Phobius"/>
    </source>
</evidence>
<dbReference type="SMART" id="SM00387">
    <property type="entry name" value="HATPase_c"/>
    <property type="match status" value="1"/>
</dbReference>
<dbReference type="InterPro" id="IPR036097">
    <property type="entry name" value="HisK_dim/P_sf"/>
</dbReference>
<dbReference type="InterPro" id="IPR050736">
    <property type="entry name" value="Sensor_HK_Regulatory"/>
</dbReference>
<keyword evidence="6" id="KW-0902">Two-component regulatory system</keyword>
<dbReference type="InterPro" id="IPR004358">
    <property type="entry name" value="Sig_transdc_His_kin-like_C"/>
</dbReference>
<proteinExistence type="predicted"/>
<feature type="region of interest" description="Disordered" evidence="7">
    <location>
        <begin position="598"/>
        <end position="651"/>
    </location>
</feature>